<dbReference type="CDD" id="cd00592">
    <property type="entry name" value="HTH_MerR-like"/>
    <property type="match status" value="1"/>
</dbReference>
<dbReference type="AlphaFoldDB" id="A0A7I7P9X4"/>
<dbReference type="EMBL" id="AP022583">
    <property type="protein sequence ID" value="BBY05387.1"/>
    <property type="molecule type" value="Genomic_DNA"/>
</dbReference>
<dbReference type="KEGG" id="mnv:MNVI_07050"/>
<accession>A0A7I7P9X4</accession>
<evidence type="ECO:0000313" key="3">
    <source>
        <dbReference type="Proteomes" id="UP000466894"/>
    </source>
</evidence>
<dbReference type="GO" id="GO:0006355">
    <property type="term" value="P:regulation of DNA-templated transcription"/>
    <property type="evidence" value="ECO:0007669"/>
    <property type="project" value="InterPro"/>
</dbReference>
<gene>
    <name evidence="2" type="ORF">MNVI_07050</name>
</gene>
<feature type="domain" description="HTH merR-type" evidence="1">
    <location>
        <begin position="7"/>
        <end position="46"/>
    </location>
</feature>
<dbReference type="Gene3D" id="1.10.1660.10">
    <property type="match status" value="1"/>
</dbReference>
<dbReference type="RefSeq" id="WP_083088534.1">
    <property type="nucleotide sequence ID" value="NZ_AP022583.1"/>
</dbReference>
<dbReference type="Proteomes" id="UP000466894">
    <property type="component" value="Chromosome"/>
</dbReference>
<sequence>MADTVAIGRAAAELGIEPHVLRHWEDVGVLVPQRTSTGHRRYDDETTDPCAPHPAVPKGGIVAGRHPCLVRRKPRGAHRDCRHNRERIVRAINNLQRAEQFLAHVLSCVHPIVSECPECAGFANTDDFAASPLGNRGDRR</sequence>
<reference evidence="2 3" key="1">
    <citation type="journal article" date="2019" name="Emerg. Microbes Infect.">
        <title>Comprehensive subspecies identification of 175 nontuberculous mycobacteria species based on 7547 genomic profiles.</title>
        <authorList>
            <person name="Matsumoto Y."/>
            <person name="Kinjo T."/>
            <person name="Motooka D."/>
            <person name="Nabeya D."/>
            <person name="Jung N."/>
            <person name="Uechi K."/>
            <person name="Horii T."/>
            <person name="Iida T."/>
            <person name="Fujita J."/>
            <person name="Nakamura S."/>
        </authorList>
    </citation>
    <scope>NUCLEOTIDE SEQUENCE [LARGE SCALE GENOMIC DNA]</scope>
    <source>
        <strain evidence="2 3">JCM 16367</strain>
    </source>
</reference>
<dbReference type="InterPro" id="IPR000551">
    <property type="entry name" value="MerR-type_HTH_dom"/>
</dbReference>
<evidence type="ECO:0000259" key="1">
    <source>
        <dbReference type="PROSITE" id="PS50937"/>
    </source>
</evidence>
<name>A0A7I7P9X4_9MYCO</name>
<dbReference type="GO" id="GO:0003677">
    <property type="term" value="F:DNA binding"/>
    <property type="evidence" value="ECO:0007669"/>
    <property type="project" value="InterPro"/>
</dbReference>
<dbReference type="SUPFAM" id="SSF46955">
    <property type="entry name" value="Putative DNA-binding domain"/>
    <property type="match status" value="1"/>
</dbReference>
<proteinExistence type="predicted"/>
<evidence type="ECO:0000313" key="2">
    <source>
        <dbReference type="EMBL" id="BBY05387.1"/>
    </source>
</evidence>
<dbReference type="Pfam" id="PF13411">
    <property type="entry name" value="MerR_1"/>
    <property type="match status" value="1"/>
</dbReference>
<protein>
    <recommendedName>
        <fullName evidence="1">HTH merR-type domain-containing protein</fullName>
    </recommendedName>
</protein>
<organism evidence="2 3">
    <name type="scientific">Mycobacterium noviomagense</name>
    <dbReference type="NCBI Taxonomy" id="459858"/>
    <lineage>
        <taxon>Bacteria</taxon>
        <taxon>Bacillati</taxon>
        <taxon>Actinomycetota</taxon>
        <taxon>Actinomycetes</taxon>
        <taxon>Mycobacteriales</taxon>
        <taxon>Mycobacteriaceae</taxon>
        <taxon>Mycobacterium</taxon>
    </lineage>
</organism>
<dbReference type="InterPro" id="IPR009061">
    <property type="entry name" value="DNA-bd_dom_put_sf"/>
</dbReference>
<dbReference type="PROSITE" id="PS50937">
    <property type="entry name" value="HTH_MERR_2"/>
    <property type="match status" value="1"/>
</dbReference>